<comment type="caution">
    <text evidence="6">The sequence shown here is derived from an EMBL/GenBank/DDBJ whole genome shotgun (WGS) entry which is preliminary data.</text>
</comment>
<evidence type="ECO:0000313" key="7">
    <source>
        <dbReference type="Proteomes" id="UP000220629"/>
    </source>
</evidence>
<evidence type="ECO:0000256" key="4">
    <source>
        <dbReference type="ARBA" id="ARBA00023163"/>
    </source>
</evidence>
<dbReference type="PROSITE" id="PS50931">
    <property type="entry name" value="HTH_LYSR"/>
    <property type="match status" value="1"/>
</dbReference>
<gene>
    <name evidence="6" type="ORF">CRM94_32750</name>
</gene>
<dbReference type="InterPro" id="IPR000847">
    <property type="entry name" value="LysR_HTH_N"/>
</dbReference>
<reference evidence="7" key="1">
    <citation type="submission" date="2017-09" db="EMBL/GenBank/DDBJ databases">
        <title>FDA dAtabase for Regulatory Grade micrObial Sequences (FDA-ARGOS): Supporting development and validation of Infectious Disease Dx tests.</title>
        <authorList>
            <person name="Minogue T."/>
            <person name="Wolcott M."/>
            <person name="Wasieloski L."/>
            <person name="Aguilar W."/>
            <person name="Moore D."/>
            <person name="Tallon L."/>
            <person name="Sadzewicz L."/>
            <person name="Ott S."/>
            <person name="Zhao X."/>
            <person name="Nagaraj S."/>
            <person name="Vavikolanu K."/>
            <person name="Aluvathingal J."/>
            <person name="Nadendla S."/>
            <person name="Sichtig H."/>
        </authorList>
    </citation>
    <scope>NUCLEOTIDE SEQUENCE [LARGE SCALE GENOMIC DNA]</scope>
    <source>
        <strain evidence="7">FDAARGOS_390</strain>
    </source>
</reference>
<feature type="domain" description="HTH lysR-type" evidence="5">
    <location>
        <begin position="1"/>
        <end position="59"/>
    </location>
</feature>
<proteinExistence type="inferred from homology"/>
<dbReference type="Proteomes" id="UP000220629">
    <property type="component" value="Unassembled WGS sequence"/>
</dbReference>
<dbReference type="GO" id="GO:0043565">
    <property type="term" value="F:sequence-specific DNA binding"/>
    <property type="evidence" value="ECO:0007669"/>
    <property type="project" value="TreeGrafter"/>
</dbReference>
<keyword evidence="2" id="KW-0805">Transcription regulation</keyword>
<name>A0A2A7S5U9_BURGA</name>
<keyword evidence="3" id="KW-0238">DNA-binding</keyword>
<dbReference type="SUPFAM" id="SSF53850">
    <property type="entry name" value="Periplasmic binding protein-like II"/>
    <property type="match status" value="1"/>
</dbReference>
<evidence type="ECO:0000256" key="2">
    <source>
        <dbReference type="ARBA" id="ARBA00023015"/>
    </source>
</evidence>
<dbReference type="FunFam" id="1.10.10.10:FF:000001">
    <property type="entry name" value="LysR family transcriptional regulator"/>
    <property type="match status" value="1"/>
</dbReference>
<dbReference type="InterPro" id="IPR036390">
    <property type="entry name" value="WH_DNA-bd_sf"/>
</dbReference>
<dbReference type="CDD" id="cd08422">
    <property type="entry name" value="PBP2_CrgA_like"/>
    <property type="match status" value="1"/>
</dbReference>
<keyword evidence="4" id="KW-0804">Transcription</keyword>
<accession>A0A2A7S5U9</accession>
<dbReference type="SUPFAM" id="SSF46785">
    <property type="entry name" value="Winged helix' DNA-binding domain"/>
    <property type="match status" value="1"/>
</dbReference>
<dbReference type="InterPro" id="IPR036388">
    <property type="entry name" value="WH-like_DNA-bd_sf"/>
</dbReference>
<dbReference type="PANTHER" id="PTHR30537">
    <property type="entry name" value="HTH-TYPE TRANSCRIPTIONAL REGULATOR"/>
    <property type="match status" value="1"/>
</dbReference>
<evidence type="ECO:0000313" key="6">
    <source>
        <dbReference type="EMBL" id="PEH39084.1"/>
    </source>
</evidence>
<comment type="similarity">
    <text evidence="1">Belongs to the LysR transcriptional regulatory family.</text>
</comment>
<dbReference type="PANTHER" id="PTHR30537:SF5">
    <property type="entry name" value="HTH-TYPE TRANSCRIPTIONAL ACTIVATOR TTDR-RELATED"/>
    <property type="match status" value="1"/>
</dbReference>
<dbReference type="InterPro" id="IPR005119">
    <property type="entry name" value="LysR_subst-bd"/>
</dbReference>
<dbReference type="Pfam" id="PF00126">
    <property type="entry name" value="HTH_1"/>
    <property type="match status" value="1"/>
</dbReference>
<organism evidence="6 7">
    <name type="scientific">Burkholderia gladioli</name>
    <name type="common">Pseudomonas marginata</name>
    <name type="synonym">Phytomonas marginata</name>
    <dbReference type="NCBI Taxonomy" id="28095"/>
    <lineage>
        <taxon>Bacteria</taxon>
        <taxon>Pseudomonadati</taxon>
        <taxon>Pseudomonadota</taxon>
        <taxon>Betaproteobacteria</taxon>
        <taxon>Burkholderiales</taxon>
        <taxon>Burkholderiaceae</taxon>
        <taxon>Burkholderia</taxon>
    </lineage>
</organism>
<dbReference type="RefSeq" id="WP_098154335.1">
    <property type="nucleotide sequence ID" value="NZ_CP065595.1"/>
</dbReference>
<dbReference type="Pfam" id="PF03466">
    <property type="entry name" value="LysR_substrate"/>
    <property type="match status" value="1"/>
</dbReference>
<dbReference type="AlphaFoldDB" id="A0A2A7S5U9"/>
<dbReference type="EMBL" id="PDDY01000004">
    <property type="protein sequence ID" value="PEH39084.1"/>
    <property type="molecule type" value="Genomic_DNA"/>
</dbReference>
<evidence type="ECO:0000259" key="5">
    <source>
        <dbReference type="PROSITE" id="PS50931"/>
    </source>
</evidence>
<dbReference type="GO" id="GO:0006351">
    <property type="term" value="P:DNA-templated transcription"/>
    <property type="evidence" value="ECO:0007669"/>
    <property type="project" value="TreeGrafter"/>
</dbReference>
<dbReference type="Gene3D" id="3.40.190.290">
    <property type="match status" value="1"/>
</dbReference>
<dbReference type="InterPro" id="IPR058163">
    <property type="entry name" value="LysR-type_TF_proteobact-type"/>
</dbReference>
<sequence>MNTTQNMSVFVRVAESGSFSGAAAALQRSTAQVSRAVSDLEAHLNTRLLNRNTRRVALTEAGERYLRHCRKILADLEFAEAELLTDQPPQVPRGQLRIHSMTSFGTHYVMPLVAEFMRAYPQISIDLTLSQRSVDILNEMYDGTLTISDMPAGDGIVSRRLGEISCIVCASPDYLAAHGVPRTPADLQAHTCLHLRSPGMPFSDWQFSGPAGIEQVRFEQHPFVVNVAASMAVAVEQGMGVGILPAPIALGGLRKGTLRRLLPAYTMPSMLVELAHPARAQLSPQLGAWIAFLADRLPAMLASDAQALAEGTGNADAPAQG</sequence>
<protein>
    <submittedName>
        <fullName evidence="6">LysR family transcriptional regulator</fullName>
    </submittedName>
</protein>
<evidence type="ECO:0000256" key="3">
    <source>
        <dbReference type="ARBA" id="ARBA00023125"/>
    </source>
</evidence>
<evidence type="ECO:0000256" key="1">
    <source>
        <dbReference type="ARBA" id="ARBA00009437"/>
    </source>
</evidence>
<dbReference type="GO" id="GO:0003700">
    <property type="term" value="F:DNA-binding transcription factor activity"/>
    <property type="evidence" value="ECO:0007669"/>
    <property type="project" value="InterPro"/>
</dbReference>
<dbReference type="Gene3D" id="1.10.10.10">
    <property type="entry name" value="Winged helix-like DNA-binding domain superfamily/Winged helix DNA-binding domain"/>
    <property type="match status" value="1"/>
</dbReference>